<comment type="caution">
    <text evidence="2">The sequence shown here is derived from an EMBL/GenBank/DDBJ whole genome shotgun (WGS) entry which is preliminary data.</text>
</comment>
<keyword evidence="1" id="KW-1133">Transmembrane helix</keyword>
<keyword evidence="1" id="KW-0472">Membrane</keyword>
<sequence length="611" mass="69860">MVSKRKFFSIVIMMVVLLFLTQFSMVLRDQANQYDANASLSERKADGKEVIEQSEAERKDLSLLISEKSVLFIGDVSGAMGTEVKRWADYVKWDMFSVKSIDEYIQSKAHLPEMIILESEKYAQGEDLDCLERFQKRGAIIVFGCLEDPTLIENNEELMQFLGISKVVSEKVKLNGVKLFEGLLLGGEQIYETPVKDDEKDRQDLTLDVPWYQVGSGTKTYMVGMFKEETSRDIKNEDLPTLIWRNGMYRGSIFAVVGDYLKDGTASGILDGMLTEASEYSIYPIVNAQNLSMVNFPGFADENNAEMMELYSQSVTGVGRDVIWPTLISIVEHSDLKMTCFIQPQADYKDGIEPDSEFLEFYLKQFKEQSAEAGLSMEYKSADSLEEKVDRDGEFFADADSDYRYGAAFAEERDLTDVLNLSEIKLLKNVSTLICEYTEKHPVVSYASDSITLQSVVGDGMHYTYSADLRMRSIQSALGYTNIMLNLQDIFWPQNEKDRWEIMERRFASNLLTYWNKFNCFTATTLSESDRRVRTFLNVDYTESREENVITLNTTKADSWFILRTHGEKIEDIEGGSQTKIEKDAYLIHAEDHTVRIQVDEPGLSYDSRHQ</sequence>
<evidence type="ECO:0000313" key="3">
    <source>
        <dbReference type="Proteomes" id="UP001299235"/>
    </source>
</evidence>
<proteinExistence type="predicted"/>
<feature type="transmembrane region" description="Helical" evidence="1">
    <location>
        <begin position="7"/>
        <end position="27"/>
    </location>
</feature>
<keyword evidence="1" id="KW-0812">Transmembrane</keyword>
<accession>A0ABS8EXM2</accession>
<evidence type="ECO:0000256" key="1">
    <source>
        <dbReference type="SAM" id="Phobius"/>
    </source>
</evidence>
<dbReference type="Proteomes" id="UP001299235">
    <property type="component" value="Unassembled WGS sequence"/>
</dbReference>
<evidence type="ECO:0000313" key="2">
    <source>
        <dbReference type="EMBL" id="MCC2148909.1"/>
    </source>
</evidence>
<dbReference type="RefSeq" id="WP_147632710.1">
    <property type="nucleotide sequence ID" value="NZ_JAJEQE010000016.1"/>
</dbReference>
<gene>
    <name evidence="2" type="ORF">LKD42_06530</name>
</gene>
<name>A0ABS8EXM2_9FIRM</name>
<keyword evidence="3" id="KW-1185">Reference proteome</keyword>
<protein>
    <submittedName>
        <fullName evidence="2">DUF2194 domain-containing protein</fullName>
    </submittedName>
</protein>
<reference evidence="2 3" key="1">
    <citation type="submission" date="2021-10" db="EMBL/GenBank/DDBJ databases">
        <title>Anaerobic single-cell dispensing facilitates the cultivation of human gut bacteria.</title>
        <authorList>
            <person name="Afrizal A."/>
        </authorList>
    </citation>
    <scope>NUCLEOTIDE SEQUENCE [LARGE SCALE GENOMIC DNA]</scope>
    <source>
        <strain evidence="2 3">CLA-AA-H246</strain>
    </source>
</reference>
<organism evidence="2 3">
    <name type="scientific">Hominisplanchenecus faecis</name>
    <dbReference type="NCBI Taxonomy" id="2885351"/>
    <lineage>
        <taxon>Bacteria</taxon>
        <taxon>Bacillati</taxon>
        <taxon>Bacillota</taxon>
        <taxon>Clostridia</taxon>
        <taxon>Lachnospirales</taxon>
        <taxon>Lachnospiraceae</taxon>
        <taxon>Hominisplanchenecus</taxon>
    </lineage>
</organism>
<dbReference type="EMBL" id="JAJEQE010000016">
    <property type="protein sequence ID" value="MCC2148909.1"/>
    <property type="molecule type" value="Genomic_DNA"/>
</dbReference>